<organism evidence="1 2">
    <name type="scientific">Chelonia mydas</name>
    <name type="common">Green sea-turtle</name>
    <name type="synonym">Chelonia agassizi</name>
    <dbReference type="NCBI Taxonomy" id="8469"/>
    <lineage>
        <taxon>Eukaryota</taxon>
        <taxon>Metazoa</taxon>
        <taxon>Chordata</taxon>
        <taxon>Craniata</taxon>
        <taxon>Vertebrata</taxon>
        <taxon>Euteleostomi</taxon>
        <taxon>Archelosauria</taxon>
        <taxon>Testudinata</taxon>
        <taxon>Testudines</taxon>
        <taxon>Cryptodira</taxon>
        <taxon>Durocryptodira</taxon>
        <taxon>Americhelydia</taxon>
        <taxon>Chelonioidea</taxon>
        <taxon>Cheloniidae</taxon>
        <taxon>Chelonia</taxon>
    </lineage>
</organism>
<keyword evidence="2" id="KW-1185">Reference proteome</keyword>
<accession>M7AW91</accession>
<dbReference type="EMBL" id="KB554236">
    <property type="protein sequence ID" value="EMP29746.1"/>
    <property type="molecule type" value="Genomic_DNA"/>
</dbReference>
<evidence type="ECO:0000313" key="2">
    <source>
        <dbReference type="Proteomes" id="UP000031443"/>
    </source>
</evidence>
<dbReference type="AlphaFoldDB" id="M7AW91"/>
<protein>
    <submittedName>
        <fullName evidence="1">Uncharacterized protein</fullName>
    </submittedName>
</protein>
<evidence type="ECO:0000313" key="1">
    <source>
        <dbReference type="EMBL" id="EMP29746.1"/>
    </source>
</evidence>
<reference evidence="2" key="1">
    <citation type="journal article" date="2013" name="Nat. Genet.">
        <title>The draft genomes of soft-shell turtle and green sea turtle yield insights into the development and evolution of the turtle-specific body plan.</title>
        <authorList>
            <person name="Wang Z."/>
            <person name="Pascual-Anaya J."/>
            <person name="Zadissa A."/>
            <person name="Li W."/>
            <person name="Niimura Y."/>
            <person name="Huang Z."/>
            <person name="Li C."/>
            <person name="White S."/>
            <person name="Xiong Z."/>
            <person name="Fang D."/>
            <person name="Wang B."/>
            <person name="Ming Y."/>
            <person name="Chen Y."/>
            <person name="Zheng Y."/>
            <person name="Kuraku S."/>
            <person name="Pignatelli M."/>
            <person name="Herrero J."/>
            <person name="Beal K."/>
            <person name="Nozawa M."/>
            <person name="Li Q."/>
            <person name="Wang J."/>
            <person name="Zhang H."/>
            <person name="Yu L."/>
            <person name="Shigenobu S."/>
            <person name="Wang J."/>
            <person name="Liu J."/>
            <person name="Flicek P."/>
            <person name="Searle S."/>
            <person name="Wang J."/>
            <person name="Kuratani S."/>
            <person name="Yin Y."/>
            <person name="Aken B."/>
            <person name="Zhang G."/>
            <person name="Irie N."/>
        </authorList>
    </citation>
    <scope>NUCLEOTIDE SEQUENCE [LARGE SCALE GENOMIC DNA]</scope>
</reference>
<name>M7AW91_CHEMY</name>
<sequence>MVHGLMRLQANGPDPVTGFRGSYKAYGEFQWCNGLCPGMYVSSLKVEIAPEEFMCYCSLLLSDLPDTHVTSIQSIQNTAAKNIFQAFSSGTWMSASLIPFYFTTSH</sequence>
<proteinExistence type="predicted"/>
<gene>
    <name evidence="1" type="ORF">UY3_13115</name>
</gene>
<dbReference type="Proteomes" id="UP000031443">
    <property type="component" value="Unassembled WGS sequence"/>
</dbReference>